<accession>A0A5S5CDD1</accession>
<evidence type="ECO:0000256" key="1">
    <source>
        <dbReference type="ARBA" id="ARBA00022679"/>
    </source>
</evidence>
<evidence type="ECO:0000313" key="5">
    <source>
        <dbReference type="Proteomes" id="UP000324376"/>
    </source>
</evidence>
<dbReference type="CDD" id="cd04301">
    <property type="entry name" value="NAT_SF"/>
    <property type="match status" value="1"/>
</dbReference>
<name>A0A5S5CDD1_9FLAO</name>
<dbReference type="OrthoDB" id="9792929at2"/>
<dbReference type="InterPro" id="IPR050832">
    <property type="entry name" value="Bact_Acetyltransf"/>
</dbReference>
<dbReference type="PANTHER" id="PTHR43877">
    <property type="entry name" value="AMINOALKYLPHOSPHONATE N-ACETYLTRANSFERASE-RELATED-RELATED"/>
    <property type="match status" value="1"/>
</dbReference>
<dbReference type="Gene3D" id="3.40.630.30">
    <property type="match status" value="1"/>
</dbReference>
<evidence type="ECO:0000256" key="2">
    <source>
        <dbReference type="ARBA" id="ARBA00023315"/>
    </source>
</evidence>
<keyword evidence="4" id="KW-0689">Ribosomal protein</keyword>
<dbReference type="EMBL" id="VNHU01000001">
    <property type="protein sequence ID" value="TYP77385.1"/>
    <property type="molecule type" value="Genomic_DNA"/>
</dbReference>
<sequence>MNIRKATPDDIIPLSVLFDAYRVFYKKKSDPEAAQNFLKERITQNDSEILVCETAEGILVGFTQLYPLFSSRRMQKLWLLNDLFVDQEYRGQGLSIQLIDRAKQLVGDTNACGMYLETEKSNFIGNALYPRAGFTHNANSNFYEWNASNY</sequence>
<dbReference type="GO" id="GO:0005840">
    <property type="term" value="C:ribosome"/>
    <property type="evidence" value="ECO:0007669"/>
    <property type="project" value="UniProtKB-KW"/>
</dbReference>
<dbReference type="InterPro" id="IPR000182">
    <property type="entry name" value="GNAT_dom"/>
</dbReference>
<dbReference type="GO" id="GO:0016747">
    <property type="term" value="F:acyltransferase activity, transferring groups other than amino-acyl groups"/>
    <property type="evidence" value="ECO:0007669"/>
    <property type="project" value="InterPro"/>
</dbReference>
<keyword evidence="2" id="KW-0012">Acyltransferase</keyword>
<dbReference type="PANTHER" id="PTHR43877:SF2">
    <property type="entry name" value="AMINOALKYLPHOSPHONATE N-ACETYLTRANSFERASE-RELATED"/>
    <property type="match status" value="1"/>
</dbReference>
<dbReference type="SUPFAM" id="SSF55729">
    <property type="entry name" value="Acyl-CoA N-acyltransferases (Nat)"/>
    <property type="match status" value="1"/>
</dbReference>
<feature type="domain" description="N-acetyltransferase" evidence="3">
    <location>
        <begin position="1"/>
        <end position="150"/>
    </location>
</feature>
<dbReference type="RefSeq" id="WP_148781396.1">
    <property type="nucleotide sequence ID" value="NZ_VNHU01000001.1"/>
</dbReference>
<reference evidence="4 5" key="1">
    <citation type="submission" date="2019-07" db="EMBL/GenBank/DDBJ databases">
        <title>Genomic Encyclopedia of Archaeal and Bacterial Type Strains, Phase II (KMG-II): from individual species to whole genera.</title>
        <authorList>
            <person name="Goeker M."/>
        </authorList>
    </citation>
    <scope>NUCLEOTIDE SEQUENCE [LARGE SCALE GENOMIC DNA]</scope>
    <source>
        <strain evidence="4 5">DSM 17527</strain>
    </source>
</reference>
<dbReference type="Proteomes" id="UP000324376">
    <property type="component" value="Unassembled WGS sequence"/>
</dbReference>
<organism evidence="4 5">
    <name type="scientific">Aquimarina intermedia</name>
    <dbReference type="NCBI Taxonomy" id="350814"/>
    <lineage>
        <taxon>Bacteria</taxon>
        <taxon>Pseudomonadati</taxon>
        <taxon>Bacteroidota</taxon>
        <taxon>Flavobacteriia</taxon>
        <taxon>Flavobacteriales</taxon>
        <taxon>Flavobacteriaceae</taxon>
        <taxon>Aquimarina</taxon>
    </lineage>
</organism>
<keyword evidence="5" id="KW-1185">Reference proteome</keyword>
<dbReference type="PROSITE" id="PS51186">
    <property type="entry name" value="GNAT"/>
    <property type="match status" value="1"/>
</dbReference>
<dbReference type="InterPro" id="IPR016181">
    <property type="entry name" value="Acyl_CoA_acyltransferase"/>
</dbReference>
<protein>
    <submittedName>
        <fullName evidence="4">Ribosomal protein S18 acetylase RimI-like enzyme</fullName>
    </submittedName>
</protein>
<proteinExistence type="predicted"/>
<keyword evidence="1" id="KW-0808">Transferase</keyword>
<dbReference type="Pfam" id="PF00583">
    <property type="entry name" value="Acetyltransf_1"/>
    <property type="match status" value="1"/>
</dbReference>
<dbReference type="AlphaFoldDB" id="A0A5S5CDD1"/>
<keyword evidence="4" id="KW-0687">Ribonucleoprotein</keyword>
<evidence type="ECO:0000259" key="3">
    <source>
        <dbReference type="PROSITE" id="PS51186"/>
    </source>
</evidence>
<comment type="caution">
    <text evidence="4">The sequence shown here is derived from an EMBL/GenBank/DDBJ whole genome shotgun (WGS) entry which is preliminary data.</text>
</comment>
<gene>
    <name evidence="4" type="ORF">BD809_101540</name>
</gene>
<evidence type="ECO:0000313" key="4">
    <source>
        <dbReference type="EMBL" id="TYP77385.1"/>
    </source>
</evidence>